<proteinExistence type="predicted"/>
<dbReference type="SMART" id="SM00546">
    <property type="entry name" value="CUE"/>
    <property type="match status" value="1"/>
</dbReference>
<keyword evidence="2" id="KW-1133">Transmembrane helix</keyword>
<dbReference type="GO" id="GO:0043130">
    <property type="term" value="F:ubiquitin binding"/>
    <property type="evidence" value="ECO:0007669"/>
    <property type="project" value="InterPro"/>
</dbReference>
<evidence type="ECO:0000313" key="5">
    <source>
        <dbReference type="Proteomes" id="UP000033483"/>
    </source>
</evidence>
<gene>
    <name evidence="4" type="ORF">TD95_004192</name>
</gene>
<protein>
    <recommendedName>
        <fullName evidence="3">CUE domain-containing protein</fullName>
    </recommendedName>
</protein>
<keyword evidence="2" id="KW-0472">Membrane</keyword>
<reference evidence="4 5" key="1">
    <citation type="submission" date="2015-03" db="EMBL/GenBank/DDBJ databases">
        <authorList>
            <person name="Radwan O."/>
            <person name="Al-Naeli F.A."/>
            <person name="Rendon G.A."/>
            <person name="Fields C."/>
        </authorList>
    </citation>
    <scope>NUCLEOTIDE SEQUENCE [LARGE SCALE GENOMIC DNA]</scope>
    <source>
        <strain evidence="4">CR-DP1</strain>
    </source>
</reference>
<evidence type="ECO:0000259" key="3">
    <source>
        <dbReference type="PROSITE" id="PS51140"/>
    </source>
</evidence>
<keyword evidence="5" id="KW-1185">Reference proteome</keyword>
<feature type="region of interest" description="Disordered" evidence="1">
    <location>
        <begin position="85"/>
        <end position="180"/>
    </location>
</feature>
<name>A0A0F4ZJK5_9PEZI</name>
<dbReference type="EMBL" id="LAEV01000302">
    <property type="protein sequence ID" value="KKA30707.1"/>
    <property type="molecule type" value="Genomic_DNA"/>
</dbReference>
<dbReference type="Gene3D" id="1.10.8.10">
    <property type="entry name" value="DNA helicase RuvA subunit, C-terminal domain"/>
    <property type="match status" value="1"/>
</dbReference>
<organism evidence="4 5">
    <name type="scientific">Thielaviopsis punctulata</name>
    <dbReference type="NCBI Taxonomy" id="72032"/>
    <lineage>
        <taxon>Eukaryota</taxon>
        <taxon>Fungi</taxon>
        <taxon>Dikarya</taxon>
        <taxon>Ascomycota</taxon>
        <taxon>Pezizomycotina</taxon>
        <taxon>Sordariomycetes</taxon>
        <taxon>Hypocreomycetidae</taxon>
        <taxon>Microascales</taxon>
        <taxon>Ceratocystidaceae</taxon>
        <taxon>Thielaviopsis</taxon>
    </lineage>
</organism>
<feature type="transmembrane region" description="Helical" evidence="2">
    <location>
        <begin position="6"/>
        <end position="26"/>
    </location>
</feature>
<accession>A0A0F4ZJK5</accession>
<dbReference type="OrthoDB" id="3824970at2759"/>
<feature type="compositionally biased region" description="Basic and acidic residues" evidence="1">
    <location>
        <begin position="171"/>
        <end position="180"/>
    </location>
</feature>
<dbReference type="Pfam" id="PF02845">
    <property type="entry name" value="CUE"/>
    <property type="match status" value="1"/>
</dbReference>
<feature type="domain" description="CUE" evidence="3">
    <location>
        <begin position="53"/>
        <end position="96"/>
    </location>
</feature>
<evidence type="ECO:0000313" key="4">
    <source>
        <dbReference type="EMBL" id="KKA30707.1"/>
    </source>
</evidence>
<dbReference type="Proteomes" id="UP000033483">
    <property type="component" value="Unassembled WGS sequence"/>
</dbReference>
<feature type="compositionally biased region" description="Pro residues" evidence="1">
    <location>
        <begin position="102"/>
        <end position="119"/>
    </location>
</feature>
<dbReference type="AlphaFoldDB" id="A0A0F4ZJK5"/>
<comment type="caution">
    <text evidence="4">The sequence shown here is derived from an EMBL/GenBank/DDBJ whole genome shotgun (WGS) entry which is preliminary data.</text>
</comment>
<dbReference type="SUPFAM" id="SSF46934">
    <property type="entry name" value="UBA-like"/>
    <property type="match status" value="1"/>
</dbReference>
<dbReference type="InterPro" id="IPR003892">
    <property type="entry name" value="CUE"/>
</dbReference>
<dbReference type="InterPro" id="IPR009060">
    <property type="entry name" value="UBA-like_sf"/>
</dbReference>
<keyword evidence="2" id="KW-0812">Transmembrane</keyword>
<evidence type="ECO:0000256" key="1">
    <source>
        <dbReference type="SAM" id="MobiDB-lite"/>
    </source>
</evidence>
<evidence type="ECO:0000256" key="2">
    <source>
        <dbReference type="SAM" id="Phobius"/>
    </source>
</evidence>
<dbReference type="PROSITE" id="PS51140">
    <property type="entry name" value="CUE"/>
    <property type="match status" value="1"/>
</dbReference>
<feature type="compositionally biased region" description="Basic and acidic residues" evidence="1">
    <location>
        <begin position="121"/>
        <end position="139"/>
    </location>
</feature>
<sequence length="202" mass="22494">MAEEEISLSTIITFLLVAGAIVWKLFLSPSESTANDAAAYANMSRGATRDTRALEQSAERLLQMFPQVDRRTVLWDLRRNGNQIQETTERILSGNLERPPNSFRPPPPPGQREPAPPKPLPKKDHQDLISRYQLEEKLSRSNSSTGTSDDGAATAESGTGAKPSGKAWSSNRDERQALLRKRREEMILKARRQMEAKLAAAK</sequence>